<dbReference type="RefSeq" id="WP_202583919.1">
    <property type="nucleotide sequence ID" value="NZ_BKBO01000016.1"/>
</dbReference>
<keyword evidence="2" id="KW-0732">Signal</keyword>
<dbReference type="InterPro" id="IPR011438">
    <property type="entry name" value="DUF1541"/>
</dbReference>
<gene>
    <name evidence="4" type="ORF">TK11N_12200</name>
    <name evidence="5" type="ORF">TK2N_12020</name>
</gene>
<feature type="domain" description="DUF1541" evidence="3">
    <location>
        <begin position="92"/>
        <end position="142"/>
    </location>
</feature>
<feature type="compositionally biased region" description="Basic and acidic residues" evidence="1">
    <location>
        <begin position="47"/>
        <end position="76"/>
    </location>
</feature>
<evidence type="ECO:0000256" key="1">
    <source>
        <dbReference type="SAM" id="MobiDB-lite"/>
    </source>
</evidence>
<protein>
    <recommendedName>
        <fullName evidence="3">DUF1541 domain-containing protein</fullName>
    </recommendedName>
</protein>
<keyword evidence="7" id="KW-1185">Reference proteome</keyword>
<dbReference type="AlphaFoldDB" id="A0AAN4UBD1"/>
<feature type="domain" description="DUF1541" evidence="3">
    <location>
        <begin position="157"/>
        <end position="208"/>
    </location>
</feature>
<evidence type="ECO:0000313" key="4">
    <source>
        <dbReference type="EMBL" id="GEQ49368.1"/>
    </source>
</evidence>
<dbReference type="EMBL" id="BKBO01000016">
    <property type="protein sequence ID" value="GEQ49368.1"/>
    <property type="molecule type" value="Genomic_DNA"/>
</dbReference>
<feature type="compositionally biased region" description="Low complexity" evidence="1">
    <location>
        <begin position="34"/>
        <end position="44"/>
    </location>
</feature>
<dbReference type="Proteomes" id="UP000886597">
    <property type="component" value="Unassembled WGS sequence"/>
</dbReference>
<dbReference type="PROSITE" id="PS51257">
    <property type="entry name" value="PROKAR_LIPOPROTEIN"/>
    <property type="match status" value="1"/>
</dbReference>
<evidence type="ECO:0000259" key="3">
    <source>
        <dbReference type="Pfam" id="PF07563"/>
    </source>
</evidence>
<evidence type="ECO:0000313" key="6">
    <source>
        <dbReference type="Proteomes" id="UP000886597"/>
    </source>
</evidence>
<dbReference type="Pfam" id="PF07563">
    <property type="entry name" value="DUF1541"/>
    <property type="match status" value="2"/>
</dbReference>
<dbReference type="Gene3D" id="2.30.30.1210">
    <property type="entry name" value="Domain of unknown function DUF1541"/>
    <property type="match status" value="1"/>
</dbReference>
<proteinExistence type="predicted"/>
<feature type="signal peptide" evidence="2">
    <location>
        <begin position="1"/>
        <end position="20"/>
    </location>
</feature>
<reference evidence="5" key="2">
    <citation type="journal article" date="2020" name="Int. Dairy J.">
        <title>Lactic acid bacterial diversity in Brie cheese focusing on salt concentration and pH of isolation medium and characterisation of halophilic and alkaliphilic lactic acid bacterial isolates.</title>
        <authorList>
            <person name="Unno R."/>
            <person name="Matsutani M."/>
            <person name="Suzuki T."/>
            <person name="Kodama K."/>
            <person name="Matsushita H."/>
            <person name="Yamasato K."/>
            <person name="Koizumi Y."/>
            <person name="Ishikawa M."/>
        </authorList>
    </citation>
    <scope>NUCLEOTIDE SEQUENCE</scope>
    <source>
        <strain evidence="5">7C1</strain>
        <strain evidence="4">8C4</strain>
    </source>
</reference>
<sequence length="217" mass="24442">MKKVKSFTWITLLTSTVLLSACSNSNNDEEDQMDNMSESSSMMMDDSDQHMEDSSGDMEHGDMDHGDMEMEHNRNEDEPDNMQEAENPQYPVGEEVEIEDAHMDIMEGVTATITGAYDTTLYQVTFTPEDSDEPMEDHKWVVKEELEADDDTDDFEVGDEATLTADHMAGMQGQTAVITGTHDGPAYMIDFEPADGSEEFTNHKWVTEDELKPTDEE</sequence>
<feature type="chain" id="PRO_5043284257" description="DUF1541 domain-containing protein" evidence="2">
    <location>
        <begin position="21"/>
        <end position="217"/>
    </location>
</feature>
<evidence type="ECO:0000256" key="2">
    <source>
        <dbReference type="SAM" id="SignalP"/>
    </source>
</evidence>
<reference evidence="5" key="1">
    <citation type="submission" date="2019-08" db="EMBL/GenBank/DDBJ databases">
        <authorList>
            <person name="Ishikawa M."/>
            <person name="Suzuki T."/>
            <person name="Matsutani M."/>
        </authorList>
    </citation>
    <scope>NUCLEOTIDE SEQUENCE</scope>
    <source>
        <strain evidence="5">7C1</strain>
        <strain evidence="4">8C4</strain>
    </source>
</reference>
<dbReference type="EMBL" id="BKBQ01000016">
    <property type="protein sequence ID" value="GEQ54358.1"/>
    <property type="molecule type" value="Genomic_DNA"/>
</dbReference>
<evidence type="ECO:0000313" key="5">
    <source>
        <dbReference type="EMBL" id="GEQ54358.1"/>
    </source>
</evidence>
<name>A0AAN4UBD1_9ENTE</name>
<organism evidence="5 6">
    <name type="scientific">Tetragenococcus koreensis</name>
    <dbReference type="NCBI Taxonomy" id="290335"/>
    <lineage>
        <taxon>Bacteria</taxon>
        <taxon>Bacillati</taxon>
        <taxon>Bacillota</taxon>
        <taxon>Bacilli</taxon>
        <taxon>Lactobacillales</taxon>
        <taxon>Enterococcaceae</taxon>
        <taxon>Tetragenococcus</taxon>
    </lineage>
</organism>
<comment type="caution">
    <text evidence="5">The sequence shown here is derived from an EMBL/GenBank/DDBJ whole genome shotgun (WGS) entry which is preliminary data.</text>
</comment>
<accession>A0AAN4UBD1</accession>
<evidence type="ECO:0000313" key="7">
    <source>
        <dbReference type="Proteomes" id="UP000886607"/>
    </source>
</evidence>
<feature type="region of interest" description="Disordered" evidence="1">
    <location>
        <begin position="23"/>
        <end position="86"/>
    </location>
</feature>
<dbReference type="Proteomes" id="UP000886607">
    <property type="component" value="Unassembled WGS sequence"/>
</dbReference>